<keyword evidence="2" id="KW-0812">Transmembrane</keyword>
<accession>A0A813IXT3</accession>
<sequence>MSLASPPGIPGLLDALERLLGLAGSILGSFNIPTPERRPPDALTLSHVRAADRVHQVASVLLRGSDLAVVTRRTPFLAENAEQLWEYYQSLPLDRRLDGLLGLLLAIELCSSCAQLSREQMPRTRRALDIYSGAVGVACAMPTRLFFHLHNICWAYEYRLALREVKGLPVSPMLHATETGAAALQALDGLRQQLGLSVASTSLDTSRSSGRSGWATVLVAVSMGAGAAFWLLGAEGLRTAWETALDRGLRHFRGEASPEGPETSARPALPALPRS</sequence>
<keyword evidence="2" id="KW-0472">Membrane</keyword>
<comment type="caution">
    <text evidence="3">The sequence shown here is derived from an EMBL/GenBank/DDBJ whole genome shotgun (WGS) entry which is preliminary data.</text>
</comment>
<evidence type="ECO:0000313" key="3">
    <source>
        <dbReference type="EMBL" id="CAE8658041.1"/>
    </source>
</evidence>
<organism evidence="3 4">
    <name type="scientific">Polarella glacialis</name>
    <name type="common">Dinoflagellate</name>
    <dbReference type="NCBI Taxonomy" id="89957"/>
    <lineage>
        <taxon>Eukaryota</taxon>
        <taxon>Sar</taxon>
        <taxon>Alveolata</taxon>
        <taxon>Dinophyceae</taxon>
        <taxon>Suessiales</taxon>
        <taxon>Suessiaceae</taxon>
        <taxon>Polarella</taxon>
    </lineage>
</organism>
<evidence type="ECO:0000313" key="4">
    <source>
        <dbReference type="Proteomes" id="UP000626109"/>
    </source>
</evidence>
<protein>
    <submittedName>
        <fullName evidence="3">Uncharacterized protein</fullName>
    </submittedName>
</protein>
<keyword evidence="2" id="KW-1133">Transmembrane helix</keyword>
<proteinExistence type="predicted"/>
<evidence type="ECO:0000256" key="1">
    <source>
        <dbReference type="SAM" id="MobiDB-lite"/>
    </source>
</evidence>
<feature type="transmembrane region" description="Helical" evidence="2">
    <location>
        <begin position="213"/>
        <end position="232"/>
    </location>
</feature>
<dbReference type="AlphaFoldDB" id="A0A813IXT3"/>
<feature type="region of interest" description="Disordered" evidence="1">
    <location>
        <begin position="252"/>
        <end position="275"/>
    </location>
</feature>
<gene>
    <name evidence="3" type="ORF">PGLA2088_LOCUS13217</name>
</gene>
<evidence type="ECO:0000256" key="2">
    <source>
        <dbReference type="SAM" id="Phobius"/>
    </source>
</evidence>
<dbReference type="Proteomes" id="UP000626109">
    <property type="component" value="Unassembled WGS sequence"/>
</dbReference>
<name>A0A813IXT3_POLGL</name>
<dbReference type="EMBL" id="CAJNNW010015702">
    <property type="protein sequence ID" value="CAE8658041.1"/>
    <property type="molecule type" value="Genomic_DNA"/>
</dbReference>
<reference evidence="3" key="1">
    <citation type="submission" date="2021-02" db="EMBL/GenBank/DDBJ databases">
        <authorList>
            <person name="Dougan E. K."/>
            <person name="Rhodes N."/>
            <person name="Thang M."/>
            <person name="Chan C."/>
        </authorList>
    </citation>
    <scope>NUCLEOTIDE SEQUENCE</scope>
</reference>